<dbReference type="AlphaFoldDB" id="A0A9D2RD19"/>
<feature type="transmembrane region" description="Helical" evidence="4">
    <location>
        <begin position="6"/>
        <end position="26"/>
    </location>
</feature>
<comment type="caution">
    <text evidence="6">The sequence shown here is derived from an EMBL/GenBank/DDBJ whole genome shotgun (WGS) entry which is preliminary data.</text>
</comment>
<dbReference type="Gene3D" id="3.40.50.300">
    <property type="entry name" value="P-loop containing nucleotide triphosphate hydrolases"/>
    <property type="match status" value="1"/>
</dbReference>
<dbReference type="GO" id="GO:0030983">
    <property type="term" value="F:mismatched DNA binding"/>
    <property type="evidence" value="ECO:0007669"/>
    <property type="project" value="InterPro"/>
</dbReference>
<dbReference type="GO" id="GO:0005524">
    <property type="term" value="F:ATP binding"/>
    <property type="evidence" value="ECO:0007669"/>
    <property type="project" value="UniProtKB-KW"/>
</dbReference>
<name>A0A9D2RD19_9FIRM</name>
<evidence type="ECO:0000259" key="5">
    <source>
        <dbReference type="SMART" id="SM00534"/>
    </source>
</evidence>
<evidence type="ECO:0000256" key="4">
    <source>
        <dbReference type="SAM" id="Phobius"/>
    </source>
</evidence>
<gene>
    <name evidence="6" type="ORF">H9910_07945</name>
</gene>
<dbReference type="Proteomes" id="UP000823909">
    <property type="component" value="Unassembled WGS sequence"/>
</dbReference>
<feature type="transmembrane region" description="Helical" evidence="4">
    <location>
        <begin position="184"/>
        <end position="201"/>
    </location>
</feature>
<protein>
    <recommendedName>
        <fullName evidence="5">DNA mismatch repair proteins mutS family domain-containing protein</fullName>
    </recommendedName>
</protein>
<dbReference type="InterPro" id="IPR000432">
    <property type="entry name" value="DNA_mismatch_repair_MutS_C"/>
</dbReference>
<reference evidence="6" key="1">
    <citation type="journal article" date="2021" name="PeerJ">
        <title>Extensive microbial diversity within the chicken gut microbiome revealed by metagenomics and culture.</title>
        <authorList>
            <person name="Gilroy R."/>
            <person name="Ravi A."/>
            <person name="Getino M."/>
            <person name="Pursley I."/>
            <person name="Horton D.L."/>
            <person name="Alikhan N.F."/>
            <person name="Baker D."/>
            <person name="Gharbi K."/>
            <person name="Hall N."/>
            <person name="Watson M."/>
            <person name="Adriaenssens E.M."/>
            <person name="Foster-Nyarko E."/>
            <person name="Jarju S."/>
            <person name="Secka A."/>
            <person name="Antonio M."/>
            <person name="Oren A."/>
            <person name="Chaudhuri R.R."/>
            <person name="La Ragione R."/>
            <person name="Hildebrand F."/>
            <person name="Pallen M.J."/>
        </authorList>
    </citation>
    <scope>NUCLEOTIDE SEQUENCE</scope>
    <source>
        <strain evidence="6">ChiBcec15-3976</strain>
    </source>
</reference>
<dbReference type="InterPro" id="IPR045076">
    <property type="entry name" value="MutS"/>
</dbReference>
<accession>A0A9D2RD19</accession>
<keyword evidence="4" id="KW-0812">Transmembrane</keyword>
<evidence type="ECO:0000256" key="3">
    <source>
        <dbReference type="ARBA" id="ARBA00023125"/>
    </source>
</evidence>
<dbReference type="PANTHER" id="PTHR11361:SF152">
    <property type="entry name" value="DNA MISMATCH REPAIR PROTEIN"/>
    <property type="match status" value="1"/>
</dbReference>
<dbReference type="GO" id="GO:0140664">
    <property type="term" value="F:ATP-dependent DNA damage sensor activity"/>
    <property type="evidence" value="ECO:0007669"/>
    <property type="project" value="InterPro"/>
</dbReference>
<reference evidence="6" key="2">
    <citation type="submission" date="2021-04" db="EMBL/GenBank/DDBJ databases">
        <authorList>
            <person name="Gilroy R."/>
        </authorList>
    </citation>
    <scope>NUCLEOTIDE SEQUENCE</scope>
    <source>
        <strain evidence="6">ChiBcec15-3976</strain>
    </source>
</reference>
<dbReference type="InterPro" id="IPR027417">
    <property type="entry name" value="P-loop_NTPase"/>
</dbReference>
<dbReference type="GO" id="GO:0005829">
    <property type="term" value="C:cytosol"/>
    <property type="evidence" value="ECO:0007669"/>
    <property type="project" value="TreeGrafter"/>
</dbReference>
<dbReference type="PANTHER" id="PTHR11361">
    <property type="entry name" value="DNA MISMATCH REPAIR PROTEIN MUTS FAMILY MEMBER"/>
    <property type="match status" value="1"/>
</dbReference>
<keyword evidence="4" id="KW-1133">Transmembrane helix</keyword>
<evidence type="ECO:0000313" key="6">
    <source>
        <dbReference type="EMBL" id="HJD42924.1"/>
    </source>
</evidence>
<dbReference type="Pfam" id="PF00488">
    <property type="entry name" value="MutS_V"/>
    <property type="match status" value="1"/>
</dbReference>
<sequence>MLKTLLLIVCLILILTVTWGISYFDLKRRRRDFVREKFGRMPKIREWNDTFRNYYDVVNDGTGIDSVTWNDLSLNDVFQRINSCDCSAGEEILYRRLRRNRMSADERIMFEQQVQAWAEDADGRGKIEELLCDIGKSASSYYIPAYMDGIEAYVLGNQWLYRILQILLAASVLVMPFLPADMLAFPFMAVCALNLGIYFWLNMKHDLELSLIGTAVSLLGNAKQIVRLKNVSGFFPELDEALHELRGVIRGDRILRIKREGSGTGDAMGTLLDYVMGITLVQITTYNKVMKRLIDHADAYMTVYRCIGEVDAAICTASFRQTLPWYCTPEYTDEKKMEMTEAYHPLIQDPVANDLALEKSCLITGSNASGKSTFIKAVALNSVLGQALNTCMARRFVMPEADVITSMAVKDDLMAGESYFIREIRYLKRILDSLSDDRVTICAIDEILRGTNTGERIRASRAILEYLRDKNCIALVATHDKELTELLKDDYLNFHFSEEIGEDDIVFSYKIMEGPATSQNAVKLLEFAGFPEEIIRAAENKS</sequence>
<evidence type="ECO:0000313" key="7">
    <source>
        <dbReference type="Proteomes" id="UP000823909"/>
    </source>
</evidence>
<keyword evidence="1" id="KW-0547">Nucleotide-binding</keyword>
<dbReference type="SMART" id="SM00534">
    <property type="entry name" value="MUTSac"/>
    <property type="match status" value="1"/>
</dbReference>
<keyword evidence="4" id="KW-0472">Membrane</keyword>
<keyword evidence="3" id="KW-0238">DNA-binding</keyword>
<evidence type="ECO:0000256" key="1">
    <source>
        <dbReference type="ARBA" id="ARBA00022741"/>
    </source>
</evidence>
<organism evidence="6 7">
    <name type="scientific">Candidatus Mediterraneibacter quadrami</name>
    <dbReference type="NCBI Taxonomy" id="2838684"/>
    <lineage>
        <taxon>Bacteria</taxon>
        <taxon>Bacillati</taxon>
        <taxon>Bacillota</taxon>
        <taxon>Clostridia</taxon>
        <taxon>Lachnospirales</taxon>
        <taxon>Lachnospiraceae</taxon>
        <taxon>Mediterraneibacter</taxon>
    </lineage>
</organism>
<feature type="transmembrane region" description="Helical" evidence="4">
    <location>
        <begin position="159"/>
        <end position="178"/>
    </location>
</feature>
<feature type="domain" description="DNA mismatch repair proteins mutS family" evidence="5">
    <location>
        <begin position="358"/>
        <end position="542"/>
    </location>
</feature>
<dbReference type="SUPFAM" id="SSF52540">
    <property type="entry name" value="P-loop containing nucleoside triphosphate hydrolases"/>
    <property type="match status" value="1"/>
</dbReference>
<dbReference type="EMBL" id="DWUU01000048">
    <property type="protein sequence ID" value="HJD42924.1"/>
    <property type="molecule type" value="Genomic_DNA"/>
</dbReference>
<evidence type="ECO:0000256" key="2">
    <source>
        <dbReference type="ARBA" id="ARBA00022840"/>
    </source>
</evidence>
<proteinExistence type="predicted"/>
<dbReference type="GO" id="GO:0006298">
    <property type="term" value="P:mismatch repair"/>
    <property type="evidence" value="ECO:0007669"/>
    <property type="project" value="InterPro"/>
</dbReference>
<keyword evidence="2" id="KW-0067">ATP-binding</keyword>